<evidence type="ECO:0000313" key="2">
    <source>
        <dbReference type="EMBL" id="UPM44856.1"/>
    </source>
</evidence>
<organism evidence="2 3">
    <name type="scientific">Halocatena salina</name>
    <dbReference type="NCBI Taxonomy" id="2934340"/>
    <lineage>
        <taxon>Archaea</taxon>
        <taxon>Methanobacteriati</taxon>
        <taxon>Methanobacteriota</taxon>
        <taxon>Stenosarchaea group</taxon>
        <taxon>Halobacteria</taxon>
        <taxon>Halobacteriales</taxon>
        <taxon>Natronomonadaceae</taxon>
        <taxon>Halocatena</taxon>
    </lineage>
</organism>
<dbReference type="GeneID" id="71929548"/>
<name>A0A8U0A7P2_9EURY</name>
<dbReference type="EMBL" id="CP096021">
    <property type="protein sequence ID" value="UPM44856.1"/>
    <property type="molecule type" value="Genomic_DNA"/>
</dbReference>
<feature type="compositionally biased region" description="Polar residues" evidence="1">
    <location>
        <begin position="1"/>
        <end position="11"/>
    </location>
</feature>
<gene>
    <name evidence="2" type="ORF">MW046_15835</name>
</gene>
<geneLocation type="plasmid" evidence="2 3">
    <name>unnamed2</name>
</geneLocation>
<keyword evidence="3" id="KW-1185">Reference proteome</keyword>
<evidence type="ECO:0000313" key="3">
    <source>
        <dbReference type="Proteomes" id="UP000831768"/>
    </source>
</evidence>
<evidence type="ECO:0008006" key="4">
    <source>
        <dbReference type="Google" id="ProtNLM"/>
    </source>
</evidence>
<sequence length="756" mass="84918">MPTDRTAATSTDNEDHGHAQSPEAQFLAQLPQRRPATMYDVGMQYALLDWYESVMAADGELQIDPEHMMAMTPTAKRELFGEPDSLIVVTVDLTDPEQPHLDTEQPVTIETMASDLRYRVGHSYPTNKTSSMTDYSITTHKSADAHHLAGRREDAWGTNNVCDRFTNWATSDAAQRVLADETIGDRWILKALIEIGKDKTEMDRLSTAFIDAAGGNEDTEYEALITIRVRLPNEETERYPGEIPVLNEVMFEQKADRLTSISVDDGTGDGVGFLTNTDGTVTGGSSGLFGAYGKKQREHFPNLSPSGTESWRTRPLSIDSALAIATADSVLDDFYRPMGQSRRFYVLPYLAHPPETLSPADVEWFFETVFTPLREADGQAFEETIEQLYHQSAMAAQRAENESDRLFGDVDTAQETRAWDAVRFATVFVVTGNPDRIFFETLDADLYRPAALQNTHNQIVGAAPFMSPGIFNTITSHDDALLNPEASLHRSILFGTYFVQTTEPTRTSRAATETPKAGDIDDTRLQRLRRFLTEERIAPDKLLEGYVHKLVQDQRRMVDEEYRGVAFPHVSILKQYAQLRALTDIDALESTPTAADTTLLTTHMSTDSTADATPESRDERLEQFIEQHEVIRESPERQAVFLLGGLVGRLSSYQRNKNISSTLVRRYPIDYLTKQSIKEVTKEVLQMNTTYIQADNRSMRMNARYIDPLPALMLDADPETWTFTQNELQWLYGLGIGYGVADTDEFTEDEAATPTE</sequence>
<dbReference type="InterPro" id="IPR013389">
    <property type="entry name" value="CRISPR-assoc_prot_Cas8b"/>
</dbReference>
<dbReference type="Pfam" id="PF09484">
    <property type="entry name" value="Cas_TM1802"/>
    <property type="match status" value="1"/>
</dbReference>
<dbReference type="KEGG" id="haad:MW046_15835"/>
<dbReference type="RefSeq" id="WP_247995510.1">
    <property type="nucleotide sequence ID" value="NZ_CP096021.1"/>
</dbReference>
<dbReference type="Proteomes" id="UP000831768">
    <property type="component" value="Plasmid unnamed2"/>
</dbReference>
<accession>A0A8U0A7P2</accession>
<dbReference type="AlphaFoldDB" id="A0A8U0A7P2"/>
<keyword evidence="2" id="KW-0614">Plasmid</keyword>
<evidence type="ECO:0000256" key="1">
    <source>
        <dbReference type="SAM" id="MobiDB-lite"/>
    </source>
</evidence>
<feature type="region of interest" description="Disordered" evidence="1">
    <location>
        <begin position="1"/>
        <end position="20"/>
    </location>
</feature>
<reference evidence="2" key="1">
    <citation type="submission" date="2022-04" db="EMBL/GenBank/DDBJ databases">
        <title>Halocatena sp. nov., isolated from a salt lake.</title>
        <authorList>
            <person name="Cui H.-L."/>
        </authorList>
    </citation>
    <scope>NUCLEOTIDE SEQUENCE</scope>
    <source>
        <strain evidence="2">AD-1</strain>
        <plasmid evidence="2">unnamed2</plasmid>
    </source>
</reference>
<protein>
    <recommendedName>
        <fullName evidence="4">Type I-B CRISPR-associated protein Cas8b/Csh1</fullName>
    </recommendedName>
</protein>
<proteinExistence type="predicted"/>